<dbReference type="EMBL" id="JARVLH010000003">
    <property type="protein sequence ID" value="MEX5285102.1"/>
    <property type="molecule type" value="Genomic_DNA"/>
</dbReference>
<protein>
    <submittedName>
        <fullName evidence="1">Uncharacterized protein</fullName>
    </submittedName>
</protein>
<proteinExistence type="predicted"/>
<dbReference type="RefSeq" id="WP_368846830.1">
    <property type="nucleotide sequence ID" value="NZ_CP194411.1"/>
</dbReference>
<evidence type="ECO:0000313" key="1">
    <source>
        <dbReference type="EMBL" id="MEX5285102.1"/>
    </source>
</evidence>
<accession>A0ABV3X669</accession>
<reference evidence="1 2" key="1">
    <citation type="submission" date="2023-04" db="EMBL/GenBank/DDBJ databases">
        <title>Genome Sequence of Selenomonas sputigena ATCC 33150.</title>
        <authorList>
            <person name="Miller D.P."/>
            <person name="Anvari S."/>
            <person name="Polson S.W."/>
            <person name="Macdonald M."/>
            <person name="Mcdowell J.V."/>
        </authorList>
    </citation>
    <scope>NUCLEOTIDE SEQUENCE [LARGE SCALE GENOMIC DNA]</scope>
    <source>
        <strain evidence="1 2">ATCC 33150</strain>
    </source>
</reference>
<gene>
    <name evidence="1" type="ORF">QCO44_05545</name>
</gene>
<dbReference type="Proteomes" id="UP001559623">
    <property type="component" value="Unassembled WGS sequence"/>
</dbReference>
<sequence>MKVDRSMLNLSVLLEFAGRGGSRPLERNSCAFGLIRRASSK</sequence>
<keyword evidence="2" id="KW-1185">Reference proteome</keyword>
<name>A0ABV3X669_9FIRM</name>
<evidence type="ECO:0000313" key="2">
    <source>
        <dbReference type="Proteomes" id="UP001559623"/>
    </source>
</evidence>
<organism evidence="1 2">
    <name type="scientific">Selenomonas sputigena</name>
    <dbReference type="NCBI Taxonomy" id="69823"/>
    <lineage>
        <taxon>Bacteria</taxon>
        <taxon>Bacillati</taxon>
        <taxon>Bacillota</taxon>
        <taxon>Negativicutes</taxon>
        <taxon>Selenomonadales</taxon>
        <taxon>Selenomonadaceae</taxon>
        <taxon>Selenomonas</taxon>
    </lineage>
</organism>
<comment type="caution">
    <text evidence="1">The sequence shown here is derived from an EMBL/GenBank/DDBJ whole genome shotgun (WGS) entry which is preliminary data.</text>
</comment>